<gene>
    <name evidence="1" type="ORF">BJ138DRAFT_1148527</name>
</gene>
<keyword evidence="1" id="KW-0378">Hydrolase</keyword>
<keyword evidence="2" id="KW-1185">Reference proteome</keyword>
<evidence type="ECO:0000313" key="1">
    <source>
        <dbReference type="EMBL" id="KAH7912357.1"/>
    </source>
</evidence>
<evidence type="ECO:0000313" key="2">
    <source>
        <dbReference type="Proteomes" id="UP000790377"/>
    </source>
</evidence>
<reference evidence="1" key="1">
    <citation type="journal article" date="2021" name="New Phytol.">
        <title>Evolutionary innovations through gain and loss of genes in the ectomycorrhizal Boletales.</title>
        <authorList>
            <person name="Wu G."/>
            <person name="Miyauchi S."/>
            <person name="Morin E."/>
            <person name="Kuo A."/>
            <person name="Drula E."/>
            <person name="Varga T."/>
            <person name="Kohler A."/>
            <person name="Feng B."/>
            <person name="Cao Y."/>
            <person name="Lipzen A."/>
            <person name="Daum C."/>
            <person name="Hundley H."/>
            <person name="Pangilinan J."/>
            <person name="Johnson J."/>
            <person name="Barry K."/>
            <person name="LaButti K."/>
            <person name="Ng V."/>
            <person name="Ahrendt S."/>
            <person name="Min B."/>
            <person name="Choi I.G."/>
            <person name="Park H."/>
            <person name="Plett J.M."/>
            <person name="Magnuson J."/>
            <person name="Spatafora J.W."/>
            <person name="Nagy L.G."/>
            <person name="Henrissat B."/>
            <person name="Grigoriev I.V."/>
            <person name="Yang Z.L."/>
            <person name="Xu J."/>
            <person name="Martin F.M."/>
        </authorList>
    </citation>
    <scope>NUCLEOTIDE SEQUENCE</scope>
    <source>
        <strain evidence="1">ATCC 28755</strain>
    </source>
</reference>
<dbReference type="EMBL" id="MU267653">
    <property type="protein sequence ID" value="KAH7912357.1"/>
    <property type="molecule type" value="Genomic_DNA"/>
</dbReference>
<organism evidence="1 2">
    <name type="scientific">Hygrophoropsis aurantiaca</name>
    <dbReference type="NCBI Taxonomy" id="72124"/>
    <lineage>
        <taxon>Eukaryota</taxon>
        <taxon>Fungi</taxon>
        <taxon>Dikarya</taxon>
        <taxon>Basidiomycota</taxon>
        <taxon>Agaricomycotina</taxon>
        <taxon>Agaricomycetes</taxon>
        <taxon>Agaricomycetidae</taxon>
        <taxon>Boletales</taxon>
        <taxon>Coniophorineae</taxon>
        <taxon>Hygrophoropsidaceae</taxon>
        <taxon>Hygrophoropsis</taxon>
    </lineage>
</organism>
<name>A0ACB8AGP5_9AGAM</name>
<proteinExistence type="predicted"/>
<protein>
    <submittedName>
        <fullName evidence="1">P-loop containing nucleoside triphosphate hydrolase protein</fullName>
    </submittedName>
</protein>
<sequence length="215" mass="24035">MSRAQFLREYKLAVIGSSGVGKTALTIQFTQGHFVAGYEPTIDESDRKLCVIDEEVAMLDILDTLSQEEYGAMWEQYMRMSDGFLLVYSITCRASFEEVSTPRQQILQVKDQTSFPIVIVANKCDLECERQVGMDEGRELAQRFGCKLMETSAKDRINVDEAFSDLVREIRKFNKQRQASQPVLTNSSGPGTYGRSKGDNARGDHGTCCSGCVVL</sequence>
<comment type="caution">
    <text evidence="1">The sequence shown here is derived from an EMBL/GenBank/DDBJ whole genome shotgun (WGS) entry which is preliminary data.</text>
</comment>
<accession>A0ACB8AGP5</accession>
<dbReference type="Proteomes" id="UP000790377">
    <property type="component" value="Unassembled WGS sequence"/>
</dbReference>